<dbReference type="InterPro" id="IPR043472">
    <property type="entry name" value="Macro_dom-like"/>
</dbReference>
<dbReference type="GO" id="GO:0003950">
    <property type="term" value="F:NAD+ poly-ADP-ribosyltransferase activity"/>
    <property type="evidence" value="ECO:0007669"/>
    <property type="project" value="TreeGrafter"/>
</dbReference>
<dbReference type="Proteomes" id="UP000785679">
    <property type="component" value="Unassembled WGS sequence"/>
</dbReference>
<dbReference type="OrthoDB" id="6133115at2759"/>
<evidence type="ECO:0000256" key="1">
    <source>
        <dbReference type="ARBA" id="ARBA00004123"/>
    </source>
</evidence>
<accession>A0A8J8NQL2</accession>
<evidence type="ECO:0000256" key="2">
    <source>
        <dbReference type="ARBA" id="ARBA00022676"/>
    </source>
</evidence>
<dbReference type="GO" id="GO:1990404">
    <property type="term" value="F:NAD+-protein mono-ADP-ribosyltransferase activity"/>
    <property type="evidence" value="ECO:0007669"/>
    <property type="project" value="TreeGrafter"/>
</dbReference>
<dbReference type="GO" id="GO:0010629">
    <property type="term" value="P:negative regulation of gene expression"/>
    <property type="evidence" value="ECO:0007669"/>
    <property type="project" value="TreeGrafter"/>
</dbReference>
<comment type="subcellular location">
    <subcellularLocation>
        <location evidence="1">Nucleus</location>
    </subcellularLocation>
</comment>
<evidence type="ECO:0000256" key="4">
    <source>
        <dbReference type="ARBA" id="ARBA00023027"/>
    </source>
</evidence>
<protein>
    <recommendedName>
        <fullName evidence="6">Macro domain-containing protein</fullName>
    </recommendedName>
</protein>
<dbReference type="Pfam" id="PF01661">
    <property type="entry name" value="Macro"/>
    <property type="match status" value="1"/>
</dbReference>
<dbReference type="Gene3D" id="3.40.220.10">
    <property type="entry name" value="Leucine Aminopeptidase, subunit E, domain 1"/>
    <property type="match status" value="1"/>
</dbReference>
<dbReference type="SMART" id="SM00506">
    <property type="entry name" value="A1pp"/>
    <property type="match status" value="1"/>
</dbReference>
<gene>
    <name evidence="7" type="ORF">FGO68_gene10114</name>
</gene>
<dbReference type="GO" id="GO:0003714">
    <property type="term" value="F:transcription corepressor activity"/>
    <property type="evidence" value="ECO:0007669"/>
    <property type="project" value="TreeGrafter"/>
</dbReference>
<reference evidence="7" key="1">
    <citation type="submission" date="2019-06" db="EMBL/GenBank/DDBJ databases">
        <authorList>
            <person name="Zheng W."/>
        </authorList>
    </citation>
    <scope>NUCLEOTIDE SEQUENCE</scope>
    <source>
        <strain evidence="7">QDHG01</strain>
    </source>
</reference>
<keyword evidence="4" id="KW-0520">NAD</keyword>
<dbReference type="GO" id="GO:0060335">
    <property type="term" value="P:positive regulation of type II interferon-mediated signaling pathway"/>
    <property type="evidence" value="ECO:0007669"/>
    <property type="project" value="TreeGrafter"/>
</dbReference>
<evidence type="ECO:0000313" key="7">
    <source>
        <dbReference type="EMBL" id="TNV79688.1"/>
    </source>
</evidence>
<keyword evidence="2" id="KW-0328">Glycosyltransferase</keyword>
<feature type="domain" description="Macro" evidence="6">
    <location>
        <begin position="1"/>
        <end position="183"/>
    </location>
</feature>
<name>A0A8J8NQL2_HALGN</name>
<evidence type="ECO:0000259" key="6">
    <source>
        <dbReference type="PROSITE" id="PS51154"/>
    </source>
</evidence>
<keyword evidence="5" id="KW-0539">Nucleus</keyword>
<dbReference type="GO" id="GO:0070212">
    <property type="term" value="P:protein poly-ADP-ribosylation"/>
    <property type="evidence" value="ECO:0007669"/>
    <property type="project" value="TreeGrafter"/>
</dbReference>
<dbReference type="GO" id="GO:0005737">
    <property type="term" value="C:cytoplasm"/>
    <property type="evidence" value="ECO:0007669"/>
    <property type="project" value="TreeGrafter"/>
</dbReference>
<comment type="caution">
    <text evidence="7">The sequence shown here is derived from an EMBL/GenBank/DDBJ whole genome shotgun (WGS) entry which is preliminary data.</text>
</comment>
<dbReference type="GO" id="GO:0044389">
    <property type="term" value="F:ubiquitin-like protein ligase binding"/>
    <property type="evidence" value="ECO:0007669"/>
    <property type="project" value="TreeGrafter"/>
</dbReference>
<organism evidence="7 8">
    <name type="scientific">Halteria grandinella</name>
    <dbReference type="NCBI Taxonomy" id="5974"/>
    <lineage>
        <taxon>Eukaryota</taxon>
        <taxon>Sar</taxon>
        <taxon>Alveolata</taxon>
        <taxon>Ciliophora</taxon>
        <taxon>Intramacronucleata</taxon>
        <taxon>Spirotrichea</taxon>
        <taxon>Stichotrichia</taxon>
        <taxon>Sporadotrichida</taxon>
        <taxon>Halteriidae</taxon>
        <taxon>Halteria</taxon>
    </lineage>
</organism>
<evidence type="ECO:0000256" key="3">
    <source>
        <dbReference type="ARBA" id="ARBA00022679"/>
    </source>
</evidence>
<sequence>MQGWLKVSLVKGDITEERVDAIVNAANSYLSHAGGIAGALVAKGGQVIQQESMDWIRKFGDVKVGGTAITGAGKLQCSRIIHVVGPQWNQFESKLCQEQLKNAVKNTLLQADNQCCHSISIPAISSGIFGYPKDRCAQDMFQALMNFADESKANKPESLDTVRIVIIDQPTFSEFAQEFDHLVDYGVIKNVAEAGGGANEWQMVGAAKRGVPESLMLKQY</sequence>
<dbReference type="CDD" id="cd02907">
    <property type="entry name" value="Macro_Af1521_BAL-like"/>
    <property type="match status" value="1"/>
</dbReference>
<dbReference type="PROSITE" id="PS51154">
    <property type="entry name" value="MACRO"/>
    <property type="match status" value="1"/>
</dbReference>
<dbReference type="AlphaFoldDB" id="A0A8J8NQL2"/>
<evidence type="ECO:0000313" key="8">
    <source>
        <dbReference type="Proteomes" id="UP000785679"/>
    </source>
</evidence>
<keyword evidence="8" id="KW-1185">Reference proteome</keyword>
<dbReference type="InterPro" id="IPR052056">
    <property type="entry name" value="Mono-ARTD/PARP"/>
</dbReference>
<dbReference type="EMBL" id="RRYP01008559">
    <property type="protein sequence ID" value="TNV79688.1"/>
    <property type="molecule type" value="Genomic_DNA"/>
</dbReference>
<dbReference type="PANTHER" id="PTHR14453:SF70">
    <property type="entry name" value="PROTEIN MONO-ADP-RIBOSYLTRANSFERASE PARP9"/>
    <property type="match status" value="1"/>
</dbReference>
<evidence type="ECO:0000256" key="5">
    <source>
        <dbReference type="ARBA" id="ARBA00023242"/>
    </source>
</evidence>
<dbReference type="SUPFAM" id="SSF52949">
    <property type="entry name" value="Macro domain-like"/>
    <property type="match status" value="1"/>
</dbReference>
<proteinExistence type="predicted"/>
<dbReference type="InterPro" id="IPR002589">
    <property type="entry name" value="Macro_dom"/>
</dbReference>
<keyword evidence="3" id="KW-0808">Transferase</keyword>
<dbReference type="GO" id="GO:0005634">
    <property type="term" value="C:nucleus"/>
    <property type="evidence" value="ECO:0007669"/>
    <property type="project" value="UniProtKB-SubCell"/>
</dbReference>
<dbReference type="PANTHER" id="PTHR14453">
    <property type="entry name" value="PARP/ZINC FINGER CCCH TYPE DOMAIN CONTAINING PROTEIN"/>
    <property type="match status" value="1"/>
</dbReference>